<dbReference type="SUPFAM" id="SSF52540">
    <property type="entry name" value="P-loop containing nucleoside triphosphate hydrolases"/>
    <property type="match status" value="1"/>
</dbReference>
<dbReference type="GO" id="GO:0006120">
    <property type="term" value="P:mitochondrial electron transport, NADH to ubiquinone"/>
    <property type="evidence" value="ECO:0007669"/>
    <property type="project" value="TreeGrafter"/>
</dbReference>
<evidence type="ECO:0000259" key="1">
    <source>
        <dbReference type="Pfam" id="PF01712"/>
    </source>
</evidence>
<accession>A0A915DTI2</accession>
<protein>
    <submittedName>
        <fullName evidence="3">Deoxynucleoside kinase domain-containing protein</fullName>
    </submittedName>
</protein>
<dbReference type="AlphaFoldDB" id="A0A915DTI2"/>
<sequence>MFSKKVICASCHGFFKPFGCCSFGRSSTSLLLPFSQNFLSQSRNIVSEALLKLPDNYPEPWPYKEKSFNWFHALYDETTKRFHENSKLIILEGNVGSGKTKVGQEIADGLGFQFMPEFKMDDILTDRYGNDMRNFYHLFPKRFRIPDAKRFFDNPYDDLSAVMQDRIYFCRFEQYANALAHILNTGQGVVLERSVYADFVFANAMRSQNYIGEEYFKHYYYVRKMTLPDLKLYPHLMIYLDCPVSKCLETSKIGEMKQRSAS</sequence>
<name>A0A915DTI2_9BILA</name>
<dbReference type="PANTHER" id="PTHR10513">
    <property type="entry name" value="DEOXYNUCLEOSIDE KINASE"/>
    <property type="match status" value="1"/>
</dbReference>
<dbReference type="InterPro" id="IPR031314">
    <property type="entry name" value="DNK_dom"/>
</dbReference>
<dbReference type="WBParaSite" id="jg23495">
    <property type="protein sequence ID" value="jg23495"/>
    <property type="gene ID" value="jg23495"/>
</dbReference>
<dbReference type="Pfam" id="PF01712">
    <property type="entry name" value="dNK"/>
    <property type="match status" value="1"/>
</dbReference>
<reference evidence="3" key="1">
    <citation type="submission" date="2022-11" db="UniProtKB">
        <authorList>
            <consortium name="WormBaseParasite"/>
        </authorList>
    </citation>
    <scope>IDENTIFICATION</scope>
</reference>
<organism evidence="2 3">
    <name type="scientific">Ditylenchus dipsaci</name>
    <dbReference type="NCBI Taxonomy" id="166011"/>
    <lineage>
        <taxon>Eukaryota</taxon>
        <taxon>Metazoa</taxon>
        <taxon>Ecdysozoa</taxon>
        <taxon>Nematoda</taxon>
        <taxon>Chromadorea</taxon>
        <taxon>Rhabditida</taxon>
        <taxon>Tylenchina</taxon>
        <taxon>Tylenchomorpha</taxon>
        <taxon>Sphaerularioidea</taxon>
        <taxon>Anguinidae</taxon>
        <taxon>Anguininae</taxon>
        <taxon>Ditylenchus</taxon>
    </lineage>
</organism>
<evidence type="ECO:0000313" key="2">
    <source>
        <dbReference type="Proteomes" id="UP000887574"/>
    </source>
</evidence>
<dbReference type="InterPro" id="IPR027417">
    <property type="entry name" value="P-loop_NTPase"/>
</dbReference>
<dbReference type="InterPro" id="IPR050566">
    <property type="entry name" value="Deoxyribonucleoside_kinase"/>
</dbReference>
<feature type="domain" description="Deoxynucleoside kinase" evidence="1">
    <location>
        <begin position="89"/>
        <end position="249"/>
    </location>
</feature>
<dbReference type="Gene3D" id="3.40.50.300">
    <property type="entry name" value="P-loop containing nucleotide triphosphate hydrolases"/>
    <property type="match status" value="1"/>
</dbReference>
<dbReference type="GO" id="GO:0005739">
    <property type="term" value="C:mitochondrion"/>
    <property type="evidence" value="ECO:0007669"/>
    <property type="project" value="GOC"/>
</dbReference>
<dbReference type="PANTHER" id="PTHR10513:SF15">
    <property type="entry name" value="NADH DEHYDROGENASE [UBIQUINONE] 1 ALPHA SUBCOMPLEX SUBUNIT 10, MITOCHONDRIAL"/>
    <property type="match status" value="1"/>
</dbReference>
<evidence type="ECO:0000313" key="3">
    <source>
        <dbReference type="WBParaSite" id="jg23495"/>
    </source>
</evidence>
<keyword evidence="2" id="KW-1185">Reference proteome</keyword>
<dbReference type="Proteomes" id="UP000887574">
    <property type="component" value="Unplaced"/>
</dbReference>
<proteinExistence type="predicted"/>